<proteinExistence type="predicted"/>
<dbReference type="InterPro" id="IPR041404">
    <property type="entry name" value="DUF5588"/>
</dbReference>
<evidence type="ECO:0000313" key="2">
    <source>
        <dbReference type="Proteomes" id="UP000770717"/>
    </source>
</evidence>
<dbReference type="PANTHER" id="PTHR31919:SF1">
    <property type="entry name" value="ZINC FINGERS AND HOMEOBOXES PROTEIN 1, ISOFORM 2"/>
    <property type="match status" value="1"/>
</dbReference>
<gene>
    <name evidence="1" type="ORF">GDO78_016718</name>
</gene>
<dbReference type="Gene3D" id="1.25.40.10">
    <property type="entry name" value="Tetratricopeptide repeat domain"/>
    <property type="match status" value="1"/>
</dbReference>
<dbReference type="AlphaFoldDB" id="A0A8J6BAW4"/>
<accession>A0A8J6BAW4</accession>
<comment type="caution">
    <text evidence="1">The sequence shown here is derived from an EMBL/GenBank/DDBJ whole genome shotgun (WGS) entry which is preliminary data.</text>
</comment>
<dbReference type="EMBL" id="WNTK01002099">
    <property type="protein sequence ID" value="KAG9466380.1"/>
    <property type="molecule type" value="Genomic_DNA"/>
</dbReference>
<dbReference type="Proteomes" id="UP000770717">
    <property type="component" value="Unassembled WGS sequence"/>
</dbReference>
<organism evidence="1 2">
    <name type="scientific">Eleutherodactylus coqui</name>
    <name type="common">Puerto Rican coqui</name>
    <dbReference type="NCBI Taxonomy" id="57060"/>
    <lineage>
        <taxon>Eukaryota</taxon>
        <taxon>Metazoa</taxon>
        <taxon>Chordata</taxon>
        <taxon>Craniata</taxon>
        <taxon>Vertebrata</taxon>
        <taxon>Euteleostomi</taxon>
        <taxon>Amphibia</taxon>
        <taxon>Batrachia</taxon>
        <taxon>Anura</taxon>
        <taxon>Neobatrachia</taxon>
        <taxon>Hyloidea</taxon>
        <taxon>Eleutherodactylidae</taxon>
        <taxon>Eleutherodactylinae</taxon>
        <taxon>Eleutherodactylus</taxon>
        <taxon>Eleutherodactylus</taxon>
    </lineage>
</organism>
<keyword evidence="2" id="KW-1185">Reference proteome</keyword>
<dbReference type="PANTHER" id="PTHR31919">
    <property type="entry name" value="ZINC FINGERS AND HOMEOBOXES PROTEIN 1, ISOFORM 2"/>
    <property type="match status" value="1"/>
</dbReference>
<protein>
    <submittedName>
        <fullName evidence="1">Uncharacterized protein</fullName>
    </submittedName>
</protein>
<name>A0A8J6BAW4_ELECQ</name>
<reference evidence="1" key="1">
    <citation type="thesis" date="2020" institute="ProQuest LLC" country="789 East Eisenhower Parkway, Ann Arbor, MI, USA">
        <title>Comparative Genomics and Chromosome Evolution.</title>
        <authorList>
            <person name="Mudd A.B."/>
        </authorList>
    </citation>
    <scope>NUCLEOTIDE SEQUENCE</scope>
    <source>
        <strain evidence="1">HN-11 Male</strain>
        <tissue evidence="1">Kidney and liver</tissue>
    </source>
</reference>
<dbReference type="InterPro" id="IPR011990">
    <property type="entry name" value="TPR-like_helical_dom_sf"/>
</dbReference>
<evidence type="ECO:0000313" key="1">
    <source>
        <dbReference type="EMBL" id="KAG9466379.1"/>
    </source>
</evidence>
<dbReference type="SUPFAM" id="SSF48452">
    <property type="entry name" value="TPR-like"/>
    <property type="match status" value="1"/>
</dbReference>
<dbReference type="Pfam" id="PF17826">
    <property type="entry name" value="DUF5588"/>
    <property type="match status" value="1"/>
</dbReference>
<dbReference type="OrthoDB" id="6334002at2759"/>
<sequence>MKRDVQESQARCLIHLGRPKEALEITQMLTKGVSNTDHLTGVLHLQATIHNHLGNLQEEVSCLQQLIALHPFNPHFWICLAECYMSLFLAISNCKEPSQSSHRFSLCPPRSLGAQRCMKDIARTIDCSVCRDDNLLPRHCNASDSSLTIYTSEEQLLTWSCTSFIRARLLLQFIQPQHASFVLENNLKTQELIEGLLEKVGLLEEQKMLIVEVMGEDLLVERTKEEGQTDIKTTQTLNSFIMTTDTDFKVRWFQKITSLGSQSVV</sequence>
<dbReference type="EMBL" id="WNTK01002099">
    <property type="protein sequence ID" value="KAG9466379.1"/>
    <property type="molecule type" value="Genomic_DNA"/>
</dbReference>